<dbReference type="AlphaFoldDB" id="A0AA88AYH2"/>
<accession>A0AA88AYH2</accession>
<protein>
    <recommendedName>
        <fullName evidence="3">Ankyrin repeat protein</fullName>
    </recommendedName>
</protein>
<dbReference type="PANTHER" id="PTHR24121">
    <property type="entry name" value="NO MECHANORECEPTOR POTENTIAL C, ISOFORM D-RELATED"/>
    <property type="match status" value="1"/>
</dbReference>
<dbReference type="SUPFAM" id="SSF48403">
    <property type="entry name" value="Ankyrin repeat"/>
    <property type="match status" value="1"/>
</dbReference>
<dbReference type="EMBL" id="BTGU01000060">
    <property type="protein sequence ID" value="GMN55951.1"/>
    <property type="molecule type" value="Genomic_DNA"/>
</dbReference>
<name>A0AA88AYH2_FICCA</name>
<comment type="caution">
    <text evidence="1">The sequence shown here is derived from an EMBL/GenBank/DDBJ whole genome shotgun (WGS) entry which is preliminary data.</text>
</comment>
<reference evidence="1" key="1">
    <citation type="submission" date="2023-07" db="EMBL/GenBank/DDBJ databases">
        <title>draft genome sequence of fig (Ficus carica).</title>
        <authorList>
            <person name="Takahashi T."/>
            <person name="Nishimura K."/>
        </authorList>
    </citation>
    <scope>NUCLEOTIDE SEQUENCE</scope>
</reference>
<dbReference type="Gene3D" id="1.25.40.20">
    <property type="entry name" value="Ankyrin repeat-containing domain"/>
    <property type="match status" value="1"/>
</dbReference>
<organism evidence="1 2">
    <name type="scientific">Ficus carica</name>
    <name type="common">Common fig</name>
    <dbReference type="NCBI Taxonomy" id="3494"/>
    <lineage>
        <taxon>Eukaryota</taxon>
        <taxon>Viridiplantae</taxon>
        <taxon>Streptophyta</taxon>
        <taxon>Embryophyta</taxon>
        <taxon>Tracheophyta</taxon>
        <taxon>Spermatophyta</taxon>
        <taxon>Magnoliopsida</taxon>
        <taxon>eudicotyledons</taxon>
        <taxon>Gunneridae</taxon>
        <taxon>Pentapetalae</taxon>
        <taxon>rosids</taxon>
        <taxon>fabids</taxon>
        <taxon>Rosales</taxon>
        <taxon>Moraceae</taxon>
        <taxon>Ficeae</taxon>
        <taxon>Ficus</taxon>
    </lineage>
</organism>
<gene>
    <name evidence="1" type="ORF">TIFTF001_025075</name>
</gene>
<dbReference type="InterPro" id="IPR002110">
    <property type="entry name" value="Ankyrin_rpt"/>
</dbReference>
<dbReference type="PANTHER" id="PTHR24121:SF15">
    <property type="entry name" value="ANKYRIN REPEAT PROTEIN"/>
    <property type="match status" value="1"/>
</dbReference>
<sequence length="182" mass="21015">MDCNFTDKMLKKQLCKYISVENWDKIVELHIESDQRAFKISIDSYTGDTAFLQAISNAREEIVKRLVGLLTRDESRVSEAKEIMNFTNEKRRTPLHAAAATGNAQICKIIATIDESVVFARDYKGETPVFRAVRYGRAEAFYYLNSLAIVHRDQTFGSIKYCWNDDDQTILHNAIIRENFVY</sequence>
<dbReference type="Proteomes" id="UP001187192">
    <property type="component" value="Unassembled WGS sequence"/>
</dbReference>
<dbReference type="InterPro" id="IPR036770">
    <property type="entry name" value="Ankyrin_rpt-contain_sf"/>
</dbReference>
<keyword evidence="2" id="KW-1185">Reference proteome</keyword>
<evidence type="ECO:0008006" key="3">
    <source>
        <dbReference type="Google" id="ProtNLM"/>
    </source>
</evidence>
<evidence type="ECO:0000313" key="1">
    <source>
        <dbReference type="EMBL" id="GMN55951.1"/>
    </source>
</evidence>
<dbReference type="Pfam" id="PF12796">
    <property type="entry name" value="Ank_2"/>
    <property type="match status" value="1"/>
</dbReference>
<proteinExistence type="predicted"/>
<evidence type="ECO:0000313" key="2">
    <source>
        <dbReference type="Proteomes" id="UP001187192"/>
    </source>
</evidence>